<reference evidence="1 2" key="1">
    <citation type="submission" date="2022-05" db="EMBL/GenBank/DDBJ databases">
        <authorList>
            <consortium name="Genoscope - CEA"/>
            <person name="William W."/>
        </authorList>
    </citation>
    <scope>NUCLEOTIDE SEQUENCE [LARGE SCALE GENOMIC DNA]</scope>
</reference>
<evidence type="ECO:0000313" key="1">
    <source>
        <dbReference type="EMBL" id="CAH3020243.1"/>
    </source>
</evidence>
<dbReference type="Proteomes" id="UP001159427">
    <property type="component" value="Unassembled WGS sequence"/>
</dbReference>
<comment type="caution">
    <text evidence="1">The sequence shown here is derived from an EMBL/GenBank/DDBJ whole genome shotgun (WGS) entry which is preliminary data.</text>
</comment>
<feature type="non-terminal residue" evidence="1">
    <location>
        <position position="116"/>
    </location>
</feature>
<organism evidence="1 2">
    <name type="scientific">Porites evermanni</name>
    <dbReference type="NCBI Taxonomy" id="104178"/>
    <lineage>
        <taxon>Eukaryota</taxon>
        <taxon>Metazoa</taxon>
        <taxon>Cnidaria</taxon>
        <taxon>Anthozoa</taxon>
        <taxon>Hexacorallia</taxon>
        <taxon>Scleractinia</taxon>
        <taxon>Fungiina</taxon>
        <taxon>Poritidae</taxon>
        <taxon>Porites</taxon>
    </lineage>
</organism>
<gene>
    <name evidence="1" type="ORF">PEVE_00006368</name>
</gene>
<keyword evidence="2" id="KW-1185">Reference proteome</keyword>
<evidence type="ECO:0008006" key="3">
    <source>
        <dbReference type="Google" id="ProtNLM"/>
    </source>
</evidence>
<dbReference type="EMBL" id="CALNXI010000141">
    <property type="protein sequence ID" value="CAH3020243.1"/>
    <property type="molecule type" value="Genomic_DNA"/>
</dbReference>
<protein>
    <recommendedName>
        <fullName evidence="3">Chitinase</fullName>
    </recommendedName>
</protein>
<proteinExistence type="predicted"/>
<sequence length="116" mass="13065">ELSDISVKIGEEISNAVEALQQYSYQYNIKIVAFSQANKSESSEDTAKLCLQLFYYLGVDGITLHDIDIAHRGLLGKSDPPYPIKNERSLTPKLQGLLHSANNFKTQHGYKFCWAK</sequence>
<accession>A0ABN8LYF1</accession>
<feature type="non-terminal residue" evidence="1">
    <location>
        <position position="1"/>
    </location>
</feature>
<evidence type="ECO:0000313" key="2">
    <source>
        <dbReference type="Proteomes" id="UP001159427"/>
    </source>
</evidence>
<name>A0ABN8LYF1_9CNID</name>